<evidence type="ECO:0000256" key="2">
    <source>
        <dbReference type="ARBA" id="ARBA00049106"/>
    </source>
</evidence>
<dbReference type="Proteomes" id="UP001500967">
    <property type="component" value="Unassembled WGS sequence"/>
</dbReference>
<dbReference type="NCBIfam" id="TIGR00026">
    <property type="entry name" value="hi_GC_TIGR00026"/>
    <property type="match status" value="1"/>
</dbReference>
<protein>
    <submittedName>
        <fullName evidence="3">Nitroreductase family deazaflavin-dependent oxidoreductase</fullName>
    </submittedName>
</protein>
<comment type="similarity">
    <text evidence="1">Belongs to the F420H(2)-dependent quinone reductase family.</text>
</comment>
<dbReference type="InterPro" id="IPR012349">
    <property type="entry name" value="Split_barrel_FMN-bd"/>
</dbReference>
<accession>A0ABP3DRG2</accession>
<dbReference type="PANTHER" id="PTHR39428">
    <property type="entry name" value="F420H(2)-DEPENDENT QUINONE REDUCTASE RV1261C"/>
    <property type="match status" value="1"/>
</dbReference>
<evidence type="ECO:0000256" key="1">
    <source>
        <dbReference type="ARBA" id="ARBA00008710"/>
    </source>
</evidence>
<evidence type="ECO:0000313" key="4">
    <source>
        <dbReference type="Proteomes" id="UP001500967"/>
    </source>
</evidence>
<comment type="caution">
    <text evidence="3">The sequence shown here is derived from an EMBL/GenBank/DDBJ whole genome shotgun (WGS) entry which is preliminary data.</text>
</comment>
<dbReference type="PANTHER" id="PTHR39428:SF1">
    <property type="entry name" value="F420H(2)-DEPENDENT QUINONE REDUCTASE RV1261C"/>
    <property type="match status" value="1"/>
</dbReference>
<evidence type="ECO:0000313" key="3">
    <source>
        <dbReference type="EMBL" id="GAA0238623.1"/>
    </source>
</evidence>
<comment type="catalytic activity">
    <reaction evidence="2">
        <text>oxidized coenzyme F420-(gamma-L-Glu)(n) + a quinol + H(+) = reduced coenzyme F420-(gamma-L-Glu)(n) + a quinone</text>
        <dbReference type="Rhea" id="RHEA:39663"/>
        <dbReference type="Rhea" id="RHEA-COMP:12939"/>
        <dbReference type="Rhea" id="RHEA-COMP:14378"/>
        <dbReference type="ChEBI" id="CHEBI:15378"/>
        <dbReference type="ChEBI" id="CHEBI:24646"/>
        <dbReference type="ChEBI" id="CHEBI:132124"/>
        <dbReference type="ChEBI" id="CHEBI:133980"/>
        <dbReference type="ChEBI" id="CHEBI:139511"/>
    </reaction>
</comment>
<dbReference type="RefSeq" id="WP_344648929.1">
    <property type="nucleotide sequence ID" value="NZ_BAAAGX010000009.1"/>
</dbReference>
<dbReference type="InterPro" id="IPR004378">
    <property type="entry name" value="F420H2_quin_Rdtase"/>
</dbReference>
<name>A0ABP3DRG2_9ACTN</name>
<organism evidence="3 4">
    <name type="scientific">Cryptosporangium japonicum</name>
    <dbReference type="NCBI Taxonomy" id="80872"/>
    <lineage>
        <taxon>Bacteria</taxon>
        <taxon>Bacillati</taxon>
        <taxon>Actinomycetota</taxon>
        <taxon>Actinomycetes</taxon>
        <taxon>Cryptosporangiales</taxon>
        <taxon>Cryptosporangiaceae</taxon>
        <taxon>Cryptosporangium</taxon>
    </lineage>
</organism>
<sequence>MVFDTRNGTRGARQPRGRLLIWANRMMMRRIRRGKGGMRGGQALVLKTVGAKSGAERESPLAWFPGEGDSWLICASAAGAAKNPAWYYNLAAHPDRVSIDVDGQTVPVTAEQLHGAERDAAWQSITASAPGFADYQVKTDRELPVIRLTRRAE</sequence>
<keyword evidence="4" id="KW-1185">Reference proteome</keyword>
<reference evidence="4" key="1">
    <citation type="journal article" date="2019" name="Int. J. Syst. Evol. Microbiol.">
        <title>The Global Catalogue of Microorganisms (GCM) 10K type strain sequencing project: providing services to taxonomists for standard genome sequencing and annotation.</title>
        <authorList>
            <consortium name="The Broad Institute Genomics Platform"/>
            <consortium name="The Broad Institute Genome Sequencing Center for Infectious Disease"/>
            <person name="Wu L."/>
            <person name="Ma J."/>
        </authorList>
    </citation>
    <scope>NUCLEOTIDE SEQUENCE [LARGE SCALE GENOMIC DNA]</scope>
    <source>
        <strain evidence="4">JCM 10425</strain>
    </source>
</reference>
<dbReference type="Gene3D" id="2.30.110.10">
    <property type="entry name" value="Electron Transport, Fmn-binding Protein, Chain A"/>
    <property type="match status" value="1"/>
</dbReference>
<gene>
    <name evidence="3" type="ORF">GCM10009539_24930</name>
</gene>
<proteinExistence type="inferred from homology"/>
<dbReference type="Pfam" id="PF04075">
    <property type="entry name" value="F420H2_quin_red"/>
    <property type="match status" value="1"/>
</dbReference>
<dbReference type="EMBL" id="BAAAGX010000009">
    <property type="protein sequence ID" value="GAA0238623.1"/>
    <property type="molecule type" value="Genomic_DNA"/>
</dbReference>